<keyword evidence="2" id="KW-1185">Reference proteome</keyword>
<organism evidence="1 2">
    <name type="scientific">Hibiscus sabdariffa</name>
    <name type="common">roselle</name>
    <dbReference type="NCBI Taxonomy" id="183260"/>
    <lineage>
        <taxon>Eukaryota</taxon>
        <taxon>Viridiplantae</taxon>
        <taxon>Streptophyta</taxon>
        <taxon>Embryophyta</taxon>
        <taxon>Tracheophyta</taxon>
        <taxon>Spermatophyta</taxon>
        <taxon>Magnoliopsida</taxon>
        <taxon>eudicotyledons</taxon>
        <taxon>Gunneridae</taxon>
        <taxon>Pentapetalae</taxon>
        <taxon>rosids</taxon>
        <taxon>malvids</taxon>
        <taxon>Malvales</taxon>
        <taxon>Malvaceae</taxon>
        <taxon>Malvoideae</taxon>
        <taxon>Hibiscus</taxon>
    </lineage>
</organism>
<evidence type="ECO:0000313" key="1">
    <source>
        <dbReference type="EMBL" id="KAK9024408.1"/>
    </source>
</evidence>
<name>A0ABR2SGL9_9ROSI</name>
<accession>A0ABR2SGL9</accession>
<gene>
    <name evidence="1" type="ORF">V6N11_004570</name>
</gene>
<sequence length="92" mass="9770">MMSLECLVVGVDKLWNVRSTVATTKIPVVPSGVASSLVDGLGALTVVPVPHVLVSTEDSACCNEPDATYELPNCNSEPMRDPFKLGLLWTSP</sequence>
<dbReference type="EMBL" id="JBBPBN010000015">
    <property type="protein sequence ID" value="KAK9024408.1"/>
    <property type="molecule type" value="Genomic_DNA"/>
</dbReference>
<comment type="caution">
    <text evidence="1">The sequence shown here is derived from an EMBL/GenBank/DDBJ whole genome shotgun (WGS) entry which is preliminary data.</text>
</comment>
<dbReference type="Proteomes" id="UP001396334">
    <property type="component" value="Unassembled WGS sequence"/>
</dbReference>
<proteinExistence type="predicted"/>
<evidence type="ECO:0000313" key="2">
    <source>
        <dbReference type="Proteomes" id="UP001396334"/>
    </source>
</evidence>
<reference evidence="1 2" key="1">
    <citation type="journal article" date="2024" name="G3 (Bethesda)">
        <title>Genome assembly of Hibiscus sabdariffa L. provides insights into metabolisms of medicinal natural products.</title>
        <authorList>
            <person name="Kim T."/>
        </authorList>
    </citation>
    <scope>NUCLEOTIDE SEQUENCE [LARGE SCALE GENOMIC DNA]</scope>
    <source>
        <strain evidence="1">TK-2024</strain>
        <tissue evidence="1">Old leaves</tissue>
    </source>
</reference>
<protein>
    <submittedName>
        <fullName evidence="1">Uncharacterized protein</fullName>
    </submittedName>
</protein>